<protein>
    <submittedName>
        <fullName evidence="3">Uncharacterized protein</fullName>
    </submittedName>
</protein>
<accession>A0ABR4BY61</accession>
<sequence length="901" mass="101962">MLSSMNKLIESLTRLRDFSLGEQHWQEPETSIGIQCNSFGQYQCWEADGPAKRLFLEIEADISALLFTRAEEIDYGEPVAGHFLMFGMYMIGRDRSKARPTLLFSHPRPKPRQRAKQFIKESTILHGHPKIVLAESGDPPMAQGAVAFRAKTTGQRSVMLASPEVFAYRPTDFTLLQPLNLRRRVISTPIMTSLGKLATISLVVSYQGEEYGVSVAHAFMGMQPEDHTDLLAETQLHHSDHSNDFAFDSEDDEELSEGEEEQDVAVTSTGSISSNSSISMMSIPSANQEFDRLSTTAADTSTTQPFWPHESEKLGELFASSINEDCVGLDWALIKFTSALTVPLTAREKLVLSHSMPNVTSEVPDKPRRISASNHKGQIIYGTLSPNPTMMRLPYSKKFQEVWTVRFEDTGENAVCGSWVYDEQNCKIYGQIIAGHQGSSVAYINPAWKVFQAMRIELLKMKTLSRLPNDSNELSSRIDNGPAVHRLETWTSPIRRRFLFQYSHIVFCLFACCCALLYGQNKAVRSPQVLEKSVQLRELGRSRETTDILLSCLFTILLCIVMVVHLHRWRTSGPTIKGVSSNTWNSIRWSFVGLFAPELVLGMCLNDWHTARKQSMAFLKELKEEEEKKKNSTDLDYERLARLGDQTFTEDNQRSEEQETGTDPAKSANFERLEAEEPNKPRLFQMILVLTQVIWIFLQVIVRYFTSSISLLEISSFAFLVCCVIAYLLLWRQSQEQREWLAHRNRTLDSTLPFDIVELKLRLSTQTGNLIWRELLTNPLVWGLSFGGFVLGAVHLAAWGNSFPTQTEQFLWRISSISLLSPFVFLSLYRAFAKLGGPLYTFNTFGTGAEGLLSLLPLLPMGLYTFGRLFLFFESVTALRSVSLPVGSFFPEMWLSLIPHL</sequence>
<evidence type="ECO:0000256" key="2">
    <source>
        <dbReference type="SAM" id="Phobius"/>
    </source>
</evidence>
<gene>
    <name evidence="3" type="ORF">VTL71DRAFT_5681</name>
</gene>
<dbReference type="Proteomes" id="UP001595075">
    <property type="component" value="Unassembled WGS sequence"/>
</dbReference>
<dbReference type="PANTHER" id="PTHR35043">
    <property type="entry name" value="TRANSCRIPTION FACTOR DOMAIN-CONTAINING PROTEIN"/>
    <property type="match status" value="1"/>
</dbReference>
<feature type="compositionally biased region" description="Acidic residues" evidence="1">
    <location>
        <begin position="247"/>
        <end position="263"/>
    </location>
</feature>
<feature type="transmembrane region" description="Helical" evidence="2">
    <location>
        <begin position="780"/>
        <end position="798"/>
    </location>
</feature>
<keyword evidence="4" id="KW-1185">Reference proteome</keyword>
<organism evidence="3 4">
    <name type="scientific">Oculimacula yallundae</name>
    <dbReference type="NCBI Taxonomy" id="86028"/>
    <lineage>
        <taxon>Eukaryota</taxon>
        <taxon>Fungi</taxon>
        <taxon>Dikarya</taxon>
        <taxon>Ascomycota</taxon>
        <taxon>Pezizomycotina</taxon>
        <taxon>Leotiomycetes</taxon>
        <taxon>Helotiales</taxon>
        <taxon>Ploettnerulaceae</taxon>
        <taxon>Oculimacula</taxon>
    </lineage>
</organism>
<feature type="region of interest" description="Disordered" evidence="1">
    <location>
        <begin position="241"/>
        <end position="278"/>
    </location>
</feature>
<feature type="transmembrane region" description="Helical" evidence="2">
    <location>
        <begin position="711"/>
        <end position="730"/>
    </location>
</feature>
<dbReference type="EMBL" id="JAZHXI010000016">
    <property type="protein sequence ID" value="KAL2062609.1"/>
    <property type="molecule type" value="Genomic_DNA"/>
</dbReference>
<name>A0ABR4BY61_9HELO</name>
<feature type="transmembrane region" description="Helical" evidence="2">
    <location>
        <begin position="548"/>
        <end position="567"/>
    </location>
</feature>
<keyword evidence="2" id="KW-0472">Membrane</keyword>
<keyword evidence="2" id="KW-1133">Transmembrane helix</keyword>
<keyword evidence="2" id="KW-0812">Transmembrane</keyword>
<comment type="caution">
    <text evidence="3">The sequence shown here is derived from an EMBL/GenBank/DDBJ whole genome shotgun (WGS) entry which is preliminary data.</text>
</comment>
<reference evidence="3 4" key="1">
    <citation type="journal article" date="2024" name="Commun. Biol.">
        <title>Comparative genomic analysis of thermophilic fungi reveals convergent evolutionary adaptations and gene losses.</title>
        <authorList>
            <person name="Steindorff A.S."/>
            <person name="Aguilar-Pontes M.V."/>
            <person name="Robinson A.J."/>
            <person name="Andreopoulos B."/>
            <person name="LaButti K."/>
            <person name="Kuo A."/>
            <person name="Mondo S."/>
            <person name="Riley R."/>
            <person name="Otillar R."/>
            <person name="Haridas S."/>
            <person name="Lipzen A."/>
            <person name="Grimwood J."/>
            <person name="Schmutz J."/>
            <person name="Clum A."/>
            <person name="Reid I.D."/>
            <person name="Moisan M.C."/>
            <person name="Butler G."/>
            <person name="Nguyen T.T.M."/>
            <person name="Dewar K."/>
            <person name="Conant G."/>
            <person name="Drula E."/>
            <person name="Henrissat B."/>
            <person name="Hansel C."/>
            <person name="Singer S."/>
            <person name="Hutchinson M.I."/>
            <person name="de Vries R.P."/>
            <person name="Natvig D.O."/>
            <person name="Powell A.J."/>
            <person name="Tsang A."/>
            <person name="Grigoriev I.V."/>
        </authorList>
    </citation>
    <scope>NUCLEOTIDE SEQUENCE [LARGE SCALE GENOMIC DNA]</scope>
    <source>
        <strain evidence="3 4">CBS 494.80</strain>
    </source>
</reference>
<evidence type="ECO:0000313" key="3">
    <source>
        <dbReference type="EMBL" id="KAL2062609.1"/>
    </source>
</evidence>
<feature type="transmembrane region" description="Helical" evidence="2">
    <location>
        <begin position="499"/>
        <end position="518"/>
    </location>
</feature>
<feature type="transmembrane region" description="Helical" evidence="2">
    <location>
        <begin position="810"/>
        <end position="832"/>
    </location>
</feature>
<feature type="transmembrane region" description="Helical" evidence="2">
    <location>
        <begin position="683"/>
        <end position="705"/>
    </location>
</feature>
<feature type="region of interest" description="Disordered" evidence="1">
    <location>
        <begin position="648"/>
        <end position="672"/>
    </location>
</feature>
<evidence type="ECO:0000313" key="4">
    <source>
        <dbReference type="Proteomes" id="UP001595075"/>
    </source>
</evidence>
<proteinExistence type="predicted"/>
<dbReference type="PANTHER" id="PTHR35043:SF7">
    <property type="entry name" value="TRANSCRIPTION FACTOR DOMAIN-CONTAINING PROTEIN"/>
    <property type="match status" value="1"/>
</dbReference>
<evidence type="ECO:0000256" key="1">
    <source>
        <dbReference type="SAM" id="MobiDB-lite"/>
    </source>
</evidence>
<feature type="transmembrane region" description="Helical" evidence="2">
    <location>
        <begin position="587"/>
        <end position="606"/>
    </location>
</feature>